<evidence type="ECO:0000313" key="2">
    <source>
        <dbReference type="EMBL" id="KJA18102.1"/>
    </source>
</evidence>
<name>A0A0D2KU18_HYPSF</name>
<dbReference type="AlphaFoldDB" id="A0A0D2KU18"/>
<reference evidence="3" key="1">
    <citation type="submission" date="2014-04" db="EMBL/GenBank/DDBJ databases">
        <title>Evolutionary Origins and Diversification of the Mycorrhizal Mutualists.</title>
        <authorList>
            <consortium name="DOE Joint Genome Institute"/>
            <consortium name="Mycorrhizal Genomics Consortium"/>
            <person name="Kohler A."/>
            <person name="Kuo A."/>
            <person name="Nagy L.G."/>
            <person name="Floudas D."/>
            <person name="Copeland A."/>
            <person name="Barry K.W."/>
            <person name="Cichocki N."/>
            <person name="Veneault-Fourrey C."/>
            <person name="LaButti K."/>
            <person name="Lindquist E.A."/>
            <person name="Lipzen A."/>
            <person name="Lundell T."/>
            <person name="Morin E."/>
            <person name="Murat C."/>
            <person name="Riley R."/>
            <person name="Ohm R."/>
            <person name="Sun H."/>
            <person name="Tunlid A."/>
            <person name="Henrissat B."/>
            <person name="Grigoriev I.V."/>
            <person name="Hibbett D.S."/>
            <person name="Martin F."/>
        </authorList>
    </citation>
    <scope>NUCLEOTIDE SEQUENCE [LARGE SCALE GENOMIC DNA]</scope>
    <source>
        <strain evidence="3">FD-334 SS-4</strain>
    </source>
</reference>
<sequence length="193" mass="20777">MISIDRAYSLRWVDFEVFTVDDVKTSSADVFLAAHAVLRGGGVPNGLALASTIVDMPGIKSYEANGSYSPRPSSSSASPRSEPGAIGVDDPTSRLRATNLMASRAHAEQENGWTPTIVALEQVDCLEDSVQMQHGVPLCTLRLISHALRFVLAFSASGMKSGHSTSRDTSTTHCLLNAPLHWALRCRTPRRAV</sequence>
<feature type="region of interest" description="Disordered" evidence="1">
    <location>
        <begin position="65"/>
        <end position="91"/>
    </location>
</feature>
<keyword evidence="3" id="KW-1185">Reference proteome</keyword>
<evidence type="ECO:0000256" key="1">
    <source>
        <dbReference type="SAM" id="MobiDB-lite"/>
    </source>
</evidence>
<evidence type="ECO:0000313" key="3">
    <source>
        <dbReference type="Proteomes" id="UP000054270"/>
    </source>
</evidence>
<dbReference type="EMBL" id="KN817593">
    <property type="protein sequence ID" value="KJA18102.1"/>
    <property type="molecule type" value="Genomic_DNA"/>
</dbReference>
<dbReference type="Proteomes" id="UP000054270">
    <property type="component" value="Unassembled WGS sequence"/>
</dbReference>
<feature type="compositionally biased region" description="Low complexity" evidence="1">
    <location>
        <begin position="67"/>
        <end position="83"/>
    </location>
</feature>
<organism evidence="2 3">
    <name type="scientific">Hypholoma sublateritium (strain FD-334 SS-4)</name>
    <dbReference type="NCBI Taxonomy" id="945553"/>
    <lineage>
        <taxon>Eukaryota</taxon>
        <taxon>Fungi</taxon>
        <taxon>Dikarya</taxon>
        <taxon>Basidiomycota</taxon>
        <taxon>Agaricomycotina</taxon>
        <taxon>Agaricomycetes</taxon>
        <taxon>Agaricomycetidae</taxon>
        <taxon>Agaricales</taxon>
        <taxon>Agaricineae</taxon>
        <taxon>Strophariaceae</taxon>
        <taxon>Hypholoma</taxon>
    </lineage>
</organism>
<protein>
    <submittedName>
        <fullName evidence="2">Uncharacterized protein</fullName>
    </submittedName>
</protein>
<proteinExistence type="predicted"/>
<gene>
    <name evidence="2" type="ORF">HYPSUDRAFT_205603</name>
</gene>
<accession>A0A0D2KU18</accession>